<feature type="active site" evidence="9">
    <location>
        <position position="147"/>
    </location>
</feature>
<comment type="caution">
    <text evidence="9">Lacks conserved residue(s) required for the propagation of feature annotation.</text>
</comment>
<organism evidence="13 14">
    <name type="scientific">Candidatus Viridilinea halotolerans</name>
    <dbReference type="NCBI Taxonomy" id="2491704"/>
    <lineage>
        <taxon>Bacteria</taxon>
        <taxon>Bacillati</taxon>
        <taxon>Chloroflexota</taxon>
        <taxon>Chloroflexia</taxon>
        <taxon>Chloroflexales</taxon>
        <taxon>Chloroflexineae</taxon>
        <taxon>Oscillochloridaceae</taxon>
        <taxon>Candidatus Viridilinea</taxon>
    </lineage>
</organism>
<comment type="subunit">
    <text evidence="9">Forms a cyclic heterotetrameric complex composed of two molecules of XerC and two molecules of XerD.</text>
</comment>
<evidence type="ECO:0000256" key="6">
    <source>
        <dbReference type="ARBA" id="ARBA00023125"/>
    </source>
</evidence>
<reference evidence="13 14" key="1">
    <citation type="submission" date="2018-12" db="EMBL/GenBank/DDBJ databases">
        <title>Genome Sequence of Candidatus Viridilinea halotolerans isolated from saline sulfide-rich spring.</title>
        <authorList>
            <person name="Grouzdev D.S."/>
            <person name="Burganskaya E.I."/>
            <person name="Krutkina M.S."/>
            <person name="Sukhacheva M.V."/>
            <person name="Gorlenko V.M."/>
        </authorList>
    </citation>
    <scope>NUCLEOTIDE SEQUENCE [LARGE SCALE GENOMIC DNA]</scope>
    <source>
        <strain evidence="13">Chok-6</strain>
    </source>
</reference>
<keyword evidence="8 9" id="KW-0131">Cell cycle</keyword>
<dbReference type="PANTHER" id="PTHR30349">
    <property type="entry name" value="PHAGE INTEGRASE-RELATED"/>
    <property type="match status" value="1"/>
</dbReference>
<dbReference type="GO" id="GO:0051301">
    <property type="term" value="P:cell division"/>
    <property type="evidence" value="ECO:0007669"/>
    <property type="project" value="UniProtKB-KW"/>
</dbReference>
<evidence type="ECO:0000313" key="14">
    <source>
        <dbReference type="Proteomes" id="UP000280307"/>
    </source>
</evidence>
<dbReference type="InterPro" id="IPR004107">
    <property type="entry name" value="Integrase_SAM-like_N"/>
</dbReference>
<keyword evidence="7 9" id="KW-0233">DNA recombination</keyword>
<dbReference type="InterPro" id="IPR044068">
    <property type="entry name" value="CB"/>
</dbReference>
<name>A0A426TU09_9CHLR</name>
<dbReference type="EMBL" id="RSAS01000731">
    <property type="protein sequence ID" value="RRR68331.1"/>
    <property type="molecule type" value="Genomic_DNA"/>
</dbReference>
<evidence type="ECO:0000256" key="1">
    <source>
        <dbReference type="ARBA" id="ARBA00004496"/>
    </source>
</evidence>
<evidence type="ECO:0000256" key="2">
    <source>
        <dbReference type="ARBA" id="ARBA00022490"/>
    </source>
</evidence>
<feature type="compositionally biased region" description="Acidic residues" evidence="10">
    <location>
        <begin position="288"/>
        <end position="299"/>
    </location>
</feature>
<feature type="region of interest" description="Disordered" evidence="10">
    <location>
        <begin position="281"/>
        <end position="309"/>
    </location>
</feature>
<dbReference type="InterPro" id="IPR013762">
    <property type="entry name" value="Integrase-like_cat_sf"/>
</dbReference>
<evidence type="ECO:0000256" key="9">
    <source>
        <dbReference type="HAMAP-Rule" id="MF_01808"/>
    </source>
</evidence>
<feature type="active site" evidence="9">
    <location>
        <position position="269"/>
    </location>
</feature>
<keyword evidence="2 9" id="KW-0963">Cytoplasm</keyword>
<feature type="domain" description="Core-binding (CB)" evidence="12">
    <location>
        <begin position="1"/>
        <end position="85"/>
    </location>
</feature>
<keyword evidence="6 9" id="KW-0238">DNA-binding</keyword>
<dbReference type="Proteomes" id="UP000280307">
    <property type="component" value="Unassembled WGS sequence"/>
</dbReference>
<dbReference type="InterPro" id="IPR050090">
    <property type="entry name" value="Tyrosine_recombinase_XerCD"/>
</dbReference>
<protein>
    <recommendedName>
        <fullName evidence="9">Tyrosine recombinase XerC</fullName>
    </recommendedName>
</protein>
<feature type="active site" evidence="9">
    <location>
        <position position="243"/>
    </location>
</feature>
<dbReference type="GO" id="GO:0005737">
    <property type="term" value="C:cytoplasm"/>
    <property type="evidence" value="ECO:0007669"/>
    <property type="project" value="UniProtKB-SubCell"/>
</dbReference>
<feature type="domain" description="Tyr recombinase" evidence="11">
    <location>
        <begin position="106"/>
        <end position="291"/>
    </location>
</feature>
<evidence type="ECO:0000256" key="8">
    <source>
        <dbReference type="ARBA" id="ARBA00023306"/>
    </source>
</evidence>
<dbReference type="NCBIfam" id="NF001399">
    <property type="entry name" value="PRK00283.1"/>
    <property type="match status" value="1"/>
</dbReference>
<evidence type="ECO:0000259" key="11">
    <source>
        <dbReference type="PROSITE" id="PS51898"/>
    </source>
</evidence>
<feature type="active site" evidence="9">
    <location>
        <position position="246"/>
    </location>
</feature>
<dbReference type="Gene3D" id="1.10.443.10">
    <property type="entry name" value="Intergrase catalytic core"/>
    <property type="match status" value="1"/>
</dbReference>
<dbReference type="SUPFAM" id="SSF56349">
    <property type="entry name" value="DNA breaking-rejoining enzymes"/>
    <property type="match status" value="1"/>
</dbReference>
<evidence type="ECO:0000256" key="3">
    <source>
        <dbReference type="ARBA" id="ARBA00022618"/>
    </source>
</evidence>
<dbReference type="Pfam" id="PF00589">
    <property type="entry name" value="Phage_integrase"/>
    <property type="match status" value="1"/>
</dbReference>
<comment type="subcellular location">
    <subcellularLocation>
        <location evidence="1 9">Cytoplasm</location>
    </subcellularLocation>
</comment>
<comment type="similarity">
    <text evidence="9">Belongs to the 'phage' integrase family. XerC subfamily.</text>
</comment>
<feature type="active site" description="O-(3'-phospho-DNA)-tyrosine intermediate" evidence="9">
    <location>
        <position position="278"/>
    </location>
</feature>
<dbReference type="InterPro" id="IPR010998">
    <property type="entry name" value="Integrase_recombinase_N"/>
</dbReference>
<keyword evidence="5 9" id="KW-0229">DNA integration</keyword>
<evidence type="ECO:0000256" key="4">
    <source>
        <dbReference type="ARBA" id="ARBA00022829"/>
    </source>
</evidence>
<sequence length="309" mass="34547">MQVYVEQFLEYLASERGLSANTTSAYRTDLDQLCAHMREQGLAEWPDVAYEHVLSFLLFLRTRSYANSTLARRTAALKSFFGYLTEQGLISSDPSTQIDSPKVDRLPPKALSLHQVDTLLELPLRTSSPESLRDKAMLELIYATGMRVSELVTLDMDDLELDAATVRCAGRGGRERTLPVSSTSVTALEEYIYIGRPQLARSSSEVSPALFLNHRGKRLTRQGFWLILKGYAAEVGLQELTPHTLRHSFADHMLKNGAELREVQARLGHASLSTTQIYSQMQNGQVEPEVEGEVEDEPVTDSREPIAES</sequence>
<evidence type="ECO:0000313" key="13">
    <source>
        <dbReference type="EMBL" id="RRR68331.1"/>
    </source>
</evidence>
<dbReference type="PANTHER" id="PTHR30349:SF81">
    <property type="entry name" value="TYROSINE RECOMBINASE XERC"/>
    <property type="match status" value="1"/>
</dbReference>
<evidence type="ECO:0000256" key="7">
    <source>
        <dbReference type="ARBA" id="ARBA00023172"/>
    </source>
</evidence>
<keyword evidence="4 9" id="KW-0159">Chromosome partition</keyword>
<dbReference type="GO" id="GO:0007059">
    <property type="term" value="P:chromosome segregation"/>
    <property type="evidence" value="ECO:0007669"/>
    <property type="project" value="UniProtKB-UniRule"/>
</dbReference>
<dbReference type="GO" id="GO:0009037">
    <property type="term" value="F:tyrosine-based site-specific recombinase activity"/>
    <property type="evidence" value="ECO:0007669"/>
    <property type="project" value="UniProtKB-UniRule"/>
</dbReference>
<dbReference type="AlphaFoldDB" id="A0A426TU09"/>
<accession>A0A426TU09</accession>
<dbReference type="InterPro" id="IPR023009">
    <property type="entry name" value="Tyrosine_recombinase_XerC/XerD"/>
</dbReference>
<gene>
    <name evidence="9" type="primary">xerC</name>
    <name evidence="13" type="ORF">EI684_17750</name>
</gene>
<feature type="compositionally biased region" description="Basic and acidic residues" evidence="10">
    <location>
        <begin position="300"/>
        <end position="309"/>
    </location>
</feature>
<dbReference type="CDD" id="cd00798">
    <property type="entry name" value="INT_XerDC_C"/>
    <property type="match status" value="1"/>
</dbReference>
<dbReference type="Gene3D" id="1.10.150.130">
    <property type="match status" value="1"/>
</dbReference>
<dbReference type="InterPro" id="IPR002104">
    <property type="entry name" value="Integrase_catalytic"/>
</dbReference>
<dbReference type="PROSITE" id="PS51898">
    <property type="entry name" value="TYR_RECOMBINASE"/>
    <property type="match status" value="1"/>
</dbReference>
<dbReference type="Pfam" id="PF02899">
    <property type="entry name" value="Phage_int_SAM_1"/>
    <property type="match status" value="1"/>
</dbReference>
<dbReference type="GO" id="GO:0003677">
    <property type="term" value="F:DNA binding"/>
    <property type="evidence" value="ECO:0007669"/>
    <property type="project" value="UniProtKB-UniRule"/>
</dbReference>
<comment type="function">
    <text evidence="9">Site-specific tyrosine recombinase, which acts by catalyzing the cutting and rejoining of the recombining DNA molecules. The XerC-XerD complex is essential to convert dimers of the bacterial chromosome into monomers to permit their segregation at cell division. It also contributes to the segregational stability of plasmids.</text>
</comment>
<evidence type="ECO:0000259" key="12">
    <source>
        <dbReference type="PROSITE" id="PS51900"/>
    </source>
</evidence>
<dbReference type="PROSITE" id="PS51900">
    <property type="entry name" value="CB"/>
    <property type="match status" value="1"/>
</dbReference>
<evidence type="ECO:0000256" key="10">
    <source>
        <dbReference type="SAM" id="MobiDB-lite"/>
    </source>
</evidence>
<comment type="caution">
    <text evidence="13">The sequence shown here is derived from an EMBL/GenBank/DDBJ whole genome shotgun (WGS) entry which is preliminary data.</text>
</comment>
<dbReference type="HAMAP" id="MF_01808">
    <property type="entry name" value="Recomb_XerC_XerD"/>
    <property type="match status" value="1"/>
</dbReference>
<keyword evidence="3 9" id="KW-0132">Cell division</keyword>
<dbReference type="GO" id="GO:0006313">
    <property type="term" value="P:DNA transposition"/>
    <property type="evidence" value="ECO:0007669"/>
    <property type="project" value="UniProtKB-UniRule"/>
</dbReference>
<dbReference type="InterPro" id="IPR011010">
    <property type="entry name" value="DNA_brk_join_enz"/>
</dbReference>
<evidence type="ECO:0000256" key="5">
    <source>
        <dbReference type="ARBA" id="ARBA00022908"/>
    </source>
</evidence>
<proteinExistence type="inferred from homology"/>